<keyword evidence="3" id="KW-1185">Reference proteome</keyword>
<dbReference type="GeneID" id="25915870"/>
<evidence type="ECO:0000313" key="2">
    <source>
        <dbReference type="EMBL" id="KNC72085.1"/>
    </source>
</evidence>
<proteinExistence type="predicted"/>
<feature type="non-terminal residue" evidence="2">
    <location>
        <position position="62"/>
    </location>
</feature>
<protein>
    <submittedName>
        <fullName evidence="2">Uncharacterized protein</fullName>
    </submittedName>
</protein>
<dbReference type="AlphaFoldDB" id="A0A0L0F5V7"/>
<feature type="non-terminal residue" evidence="2">
    <location>
        <position position="1"/>
    </location>
</feature>
<feature type="region of interest" description="Disordered" evidence="1">
    <location>
        <begin position="43"/>
        <end position="62"/>
    </location>
</feature>
<organism evidence="2 3">
    <name type="scientific">Sphaeroforma arctica JP610</name>
    <dbReference type="NCBI Taxonomy" id="667725"/>
    <lineage>
        <taxon>Eukaryota</taxon>
        <taxon>Ichthyosporea</taxon>
        <taxon>Ichthyophonida</taxon>
        <taxon>Sphaeroforma</taxon>
    </lineage>
</organism>
<dbReference type="Proteomes" id="UP000054560">
    <property type="component" value="Unassembled WGS sequence"/>
</dbReference>
<dbReference type="RefSeq" id="XP_014145987.1">
    <property type="nucleotide sequence ID" value="XM_014290512.1"/>
</dbReference>
<gene>
    <name evidence="2" type="ORF">SARC_15366</name>
</gene>
<sequence length="62" mass="6439">SGEIAGVTLSEHVVDTYRSTSSAAGERLREIVSANACVLYAPSANDHTPAEPVQGVARKKNG</sequence>
<reference evidence="2 3" key="1">
    <citation type="submission" date="2011-02" db="EMBL/GenBank/DDBJ databases">
        <title>The Genome Sequence of Sphaeroforma arctica JP610.</title>
        <authorList>
            <consortium name="The Broad Institute Genome Sequencing Platform"/>
            <person name="Russ C."/>
            <person name="Cuomo C."/>
            <person name="Young S.K."/>
            <person name="Zeng Q."/>
            <person name="Gargeya S."/>
            <person name="Alvarado L."/>
            <person name="Berlin A."/>
            <person name="Chapman S.B."/>
            <person name="Chen Z."/>
            <person name="Freedman E."/>
            <person name="Gellesch M."/>
            <person name="Goldberg J."/>
            <person name="Griggs A."/>
            <person name="Gujja S."/>
            <person name="Heilman E."/>
            <person name="Heiman D."/>
            <person name="Howarth C."/>
            <person name="Mehta T."/>
            <person name="Neiman D."/>
            <person name="Pearson M."/>
            <person name="Roberts A."/>
            <person name="Saif S."/>
            <person name="Shea T."/>
            <person name="Shenoy N."/>
            <person name="Sisk P."/>
            <person name="Stolte C."/>
            <person name="Sykes S."/>
            <person name="White J."/>
            <person name="Yandava C."/>
            <person name="Burger G."/>
            <person name="Gray M.W."/>
            <person name="Holland P.W.H."/>
            <person name="King N."/>
            <person name="Lang F.B.F."/>
            <person name="Roger A.J."/>
            <person name="Ruiz-Trillo I."/>
            <person name="Haas B."/>
            <person name="Nusbaum C."/>
            <person name="Birren B."/>
        </authorList>
    </citation>
    <scope>NUCLEOTIDE SEQUENCE [LARGE SCALE GENOMIC DNA]</scope>
    <source>
        <strain evidence="2 3">JP610</strain>
    </source>
</reference>
<name>A0A0L0F5V7_9EUKA</name>
<dbReference type="EMBL" id="KQ247605">
    <property type="protein sequence ID" value="KNC72085.1"/>
    <property type="molecule type" value="Genomic_DNA"/>
</dbReference>
<accession>A0A0L0F5V7</accession>
<evidence type="ECO:0000313" key="3">
    <source>
        <dbReference type="Proteomes" id="UP000054560"/>
    </source>
</evidence>
<evidence type="ECO:0000256" key="1">
    <source>
        <dbReference type="SAM" id="MobiDB-lite"/>
    </source>
</evidence>